<evidence type="ECO:0000313" key="2">
    <source>
        <dbReference type="EMBL" id="KID90923.1"/>
    </source>
</evidence>
<name>A0A0B4H6H9_METGA</name>
<dbReference type="OrthoDB" id="4939019at2759"/>
<protein>
    <submittedName>
        <fullName evidence="2">Uncharacterized protein</fullName>
    </submittedName>
</protein>
<keyword evidence="3" id="KW-1185">Reference proteome</keyword>
<evidence type="ECO:0000313" key="3">
    <source>
        <dbReference type="Proteomes" id="UP000031192"/>
    </source>
</evidence>
<feature type="region of interest" description="Disordered" evidence="1">
    <location>
        <begin position="1"/>
        <end position="30"/>
    </location>
</feature>
<dbReference type="AlphaFoldDB" id="A0A0B4H6H9"/>
<gene>
    <name evidence="2" type="ORF">MGU_01877</name>
</gene>
<organism evidence="2 3">
    <name type="scientific">Metarhizium guizhouense (strain ARSEF 977)</name>
    <dbReference type="NCBI Taxonomy" id="1276136"/>
    <lineage>
        <taxon>Eukaryota</taxon>
        <taxon>Fungi</taxon>
        <taxon>Dikarya</taxon>
        <taxon>Ascomycota</taxon>
        <taxon>Pezizomycotina</taxon>
        <taxon>Sordariomycetes</taxon>
        <taxon>Hypocreomycetidae</taxon>
        <taxon>Hypocreales</taxon>
        <taxon>Clavicipitaceae</taxon>
        <taxon>Metarhizium</taxon>
    </lineage>
</organism>
<evidence type="ECO:0000256" key="1">
    <source>
        <dbReference type="SAM" id="MobiDB-lite"/>
    </source>
</evidence>
<comment type="caution">
    <text evidence="2">The sequence shown here is derived from an EMBL/GenBank/DDBJ whole genome shotgun (WGS) entry which is preliminary data.</text>
</comment>
<dbReference type="EMBL" id="AZNH01000004">
    <property type="protein sequence ID" value="KID90923.1"/>
    <property type="molecule type" value="Genomic_DNA"/>
</dbReference>
<reference evidence="2 3" key="1">
    <citation type="journal article" date="2014" name="Proc. Natl. Acad. Sci. U.S.A.">
        <title>Trajectory and genomic determinants of fungal-pathogen speciation and host adaptation.</title>
        <authorList>
            <person name="Hu X."/>
            <person name="Xiao G."/>
            <person name="Zheng P."/>
            <person name="Shang Y."/>
            <person name="Su Y."/>
            <person name="Zhang X."/>
            <person name="Liu X."/>
            <person name="Zhan S."/>
            <person name="St Leger R.J."/>
            <person name="Wang C."/>
        </authorList>
    </citation>
    <scope>NUCLEOTIDE SEQUENCE [LARGE SCALE GENOMIC DNA]</scope>
    <source>
        <strain evidence="2 3">ARSEF 977</strain>
    </source>
</reference>
<dbReference type="Proteomes" id="UP000031192">
    <property type="component" value="Unassembled WGS sequence"/>
</dbReference>
<feature type="compositionally biased region" description="Polar residues" evidence="1">
    <location>
        <begin position="13"/>
        <end position="24"/>
    </location>
</feature>
<dbReference type="HOGENOM" id="CLU_997771_0_0_1"/>
<accession>A0A0B4H6H9</accession>
<proteinExistence type="predicted"/>
<sequence>MPPHISDSDDTEASLSNGEPNTNGEPPRPLLECIPLRVASQIRHNILSDIKYLQDTGHLPRDQEFLLTENFGIRLKGVKSKEEAAGLATEHHWMPKESHGYEISSLRMLIEDLSARPRACHYAFIRAENTLRDILHLAPILLTLNCYDLGELVLGEAYREYAKDIKKARNLLKEIDDESFWEDKNVAEVTFPILMARLLGCEPRTLEPANVFDKIGAISPNILGAVLQMRSCNELDPMDCYVELLDVAITARMMELRLDKMDLGLRRHIEHYVPTWDDN</sequence>